<dbReference type="AlphaFoldDB" id="A0AB34G5W8"/>
<proteinExistence type="predicted"/>
<accession>A0AB34G5W8</accession>
<dbReference type="CDD" id="cd21789">
    <property type="entry name" value="Rad21_Rec8_M_SpRec8p-like"/>
    <property type="match status" value="1"/>
</dbReference>
<dbReference type="PANTHER" id="PTHR12585:SF70">
    <property type="entry name" value="RAD21_REC8 N TERMINAL DOMAIN PROTEIN (AFU_ORTHOLOGUE AFUA_6G02900)"/>
    <property type="match status" value="1"/>
</dbReference>
<feature type="compositionally biased region" description="Basic and acidic residues" evidence="3">
    <location>
        <begin position="455"/>
        <end position="470"/>
    </location>
</feature>
<keyword evidence="2" id="KW-0539">Nucleus</keyword>
<feature type="region of interest" description="Disordered" evidence="3">
    <location>
        <begin position="440"/>
        <end position="486"/>
    </location>
</feature>
<dbReference type="PANTHER" id="PTHR12585">
    <property type="entry name" value="SCC1 / RAD21 FAMILY MEMBER"/>
    <property type="match status" value="1"/>
</dbReference>
<feature type="domain" description="Rad21/Rec8-like protein N-terminal" evidence="4">
    <location>
        <begin position="1"/>
        <end position="117"/>
    </location>
</feature>
<protein>
    <submittedName>
        <fullName evidence="5">Rad21/Rec8 like protein</fullName>
    </submittedName>
</protein>
<keyword evidence="6" id="KW-1185">Reference proteome</keyword>
<comment type="caution">
    <text evidence="5">The sequence shown here is derived from an EMBL/GenBank/DDBJ whole genome shotgun (WGS) entry which is preliminary data.</text>
</comment>
<name>A0AB34G5W8_9HYPO</name>
<evidence type="ECO:0000313" key="5">
    <source>
        <dbReference type="EMBL" id="KAJ6446810.1"/>
    </source>
</evidence>
<evidence type="ECO:0000256" key="1">
    <source>
        <dbReference type="ARBA" id="ARBA00004123"/>
    </source>
</evidence>
<dbReference type="CDD" id="cd21790">
    <property type="entry name" value="Rad21_Rec8_M_ScRec8p-like"/>
    <property type="match status" value="1"/>
</dbReference>
<dbReference type="Pfam" id="PF04825">
    <property type="entry name" value="Rad21_Rec8_N"/>
    <property type="match status" value="1"/>
</dbReference>
<comment type="subcellular location">
    <subcellularLocation>
        <location evidence="1">Nucleus</location>
    </subcellularLocation>
</comment>
<evidence type="ECO:0000259" key="4">
    <source>
        <dbReference type="Pfam" id="PF04825"/>
    </source>
</evidence>
<dbReference type="InterPro" id="IPR039781">
    <property type="entry name" value="Rad21/Rec8-like"/>
</dbReference>
<organism evidence="5 6">
    <name type="scientific">Purpureocillium lavendulum</name>
    <dbReference type="NCBI Taxonomy" id="1247861"/>
    <lineage>
        <taxon>Eukaryota</taxon>
        <taxon>Fungi</taxon>
        <taxon>Dikarya</taxon>
        <taxon>Ascomycota</taxon>
        <taxon>Pezizomycotina</taxon>
        <taxon>Sordariomycetes</taxon>
        <taxon>Hypocreomycetidae</taxon>
        <taxon>Hypocreales</taxon>
        <taxon>Ophiocordycipitaceae</taxon>
        <taxon>Purpureocillium</taxon>
    </lineage>
</organism>
<feature type="region of interest" description="Disordered" evidence="3">
    <location>
        <begin position="521"/>
        <end position="560"/>
    </location>
</feature>
<dbReference type="Proteomes" id="UP001163105">
    <property type="component" value="Unassembled WGS sequence"/>
</dbReference>
<evidence type="ECO:0000256" key="2">
    <source>
        <dbReference type="ARBA" id="ARBA00023242"/>
    </source>
</evidence>
<reference evidence="5" key="1">
    <citation type="submission" date="2023-01" db="EMBL/GenBank/DDBJ databases">
        <title>The growth and conidiation of Purpureocillium lavendulum are regulated by nitrogen source and histone H3K14 acetylation.</title>
        <authorList>
            <person name="Tang P."/>
            <person name="Han J."/>
            <person name="Zhang C."/>
            <person name="Tang P."/>
            <person name="Qi F."/>
            <person name="Zhang K."/>
            <person name="Liang L."/>
        </authorList>
    </citation>
    <scope>NUCLEOTIDE SEQUENCE</scope>
    <source>
        <strain evidence="5">YMF1.00683</strain>
    </source>
</reference>
<dbReference type="EMBL" id="JAQHRD010000001">
    <property type="protein sequence ID" value="KAJ6446810.1"/>
    <property type="molecule type" value="Genomic_DNA"/>
</dbReference>
<dbReference type="GO" id="GO:0030892">
    <property type="term" value="C:mitotic cohesin complex"/>
    <property type="evidence" value="ECO:0007669"/>
    <property type="project" value="TreeGrafter"/>
</dbReference>
<evidence type="ECO:0000313" key="6">
    <source>
        <dbReference type="Proteomes" id="UP001163105"/>
    </source>
</evidence>
<dbReference type="GO" id="GO:0003682">
    <property type="term" value="F:chromatin binding"/>
    <property type="evidence" value="ECO:0007669"/>
    <property type="project" value="TreeGrafter"/>
</dbReference>
<dbReference type="InterPro" id="IPR006910">
    <property type="entry name" value="Rad21_Rec8_N"/>
</dbReference>
<evidence type="ECO:0000256" key="3">
    <source>
        <dbReference type="SAM" id="MobiDB-lite"/>
    </source>
</evidence>
<sequence>MFYSHEILCSSQYGVATIWLAATVAKGNAVSKGGLRILTRKAVQEVNVPKACETIINPGAPLALRLQGSLLFGVSRVFAQQCTYVLTDAEKIQSDMMTFFRVLQTNGLDPQAGKTKRHNIVLEDDPSFDLFNSLPNLDFLRGSVDDLFGVPSQGSTNKYSQLTPRRTSQSSVSSHSNHALLPFDLPSSLCAGSFHLPSEFGHQDSPLARKSGSQDNMPEFQPFVDDELDYMPNVSLDFDADGNLLGILDQEPELPPLPDFPGEELQLDPGNADIVGEVEVQPLPEVGDAQVFGMGETALPNDAPSAVRQVTEQPTQSYAKTSQTTETEQASAYNQRTRRRVFSMIDATDHVPRQDIRNWDANYAQNMEREASRKRQKTTTQAQAKKNALAFVFGNRIAGVGLVQNIYGIAHPLADEFAGKTLEARLQGLDASDLEPDAVKRRGRRRKSPEAFAEEIAKEEERRSVRPRVEEEAEFGRGGNIHDDGDAFIFGDDTAPEMGMDPAMPMEERHSSSIMPWLRPGSVPRGHGSTQKPVPSPSPLHGRGSVLGSVERHSDPAEHPFGPAGFGSADSSLEFGGDIGVLDFNRSSGAQEPQTTGLDIASQDFLGYATAQAAEKGVVRSSGDEERRWVTFDDLATPELHGKGIAAQAFLHVLSLATKGVVAVEQDGAEEKQPFGTIHIGVPVAAPREVSVDELA</sequence>
<dbReference type="GO" id="GO:0005634">
    <property type="term" value="C:nucleus"/>
    <property type="evidence" value="ECO:0007669"/>
    <property type="project" value="UniProtKB-SubCell"/>
</dbReference>
<dbReference type="GO" id="GO:0007064">
    <property type="term" value="P:mitotic sister chromatid cohesion"/>
    <property type="evidence" value="ECO:0007669"/>
    <property type="project" value="TreeGrafter"/>
</dbReference>
<gene>
    <name evidence="5" type="primary">REC8</name>
    <name evidence="5" type="ORF">O9K51_01583</name>
</gene>